<dbReference type="PANTHER" id="PTHR33602">
    <property type="entry name" value="REGULATORY PROTEIN RECX FAMILY PROTEIN"/>
    <property type="match status" value="1"/>
</dbReference>
<dbReference type="InterPro" id="IPR003783">
    <property type="entry name" value="Regulatory_RecX"/>
</dbReference>
<sequence>MGANKDFDLLYFVALRFLAHKPRTEYEVLQKLLSYQKNHNLNTDESVNSAVIELLKREKYINDREYVNQYISYQAQAGKKSLLVLQKFLLKKGVDKSQIKTTLAEYKGNDLNTAKTLASKKLRSFKGKDISPEKLRQKLLAFLLGKGLPFDDSSDAVDSLLGVK</sequence>
<comment type="similarity">
    <text evidence="2 5">Belongs to the RecX family.</text>
</comment>
<organism evidence="7 8">
    <name type="scientific">candidate division WWE3 bacterium</name>
    <dbReference type="NCBI Taxonomy" id="2053526"/>
    <lineage>
        <taxon>Bacteria</taxon>
        <taxon>Katanobacteria</taxon>
    </lineage>
</organism>
<comment type="subcellular location">
    <subcellularLocation>
        <location evidence="1 5">Cytoplasm</location>
    </subcellularLocation>
</comment>
<dbReference type="InterPro" id="IPR053925">
    <property type="entry name" value="RecX_HTH_3rd"/>
</dbReference>
<dbReference type="GO" id="GO:0006282">
    <property type="term" value="P:regulation of DNA repair"/>
    <property type="evidence" value="ECO:0007669"/>
    <property type="project" value="UniProtKB-UniRule"/>
</dbReference>
<protein>
    <recommendedName>
        <fullName evidence="3 5">Regulatory protein RecX</fullName>
    </recommendedName>
</protein>
<evidence type="ECO:0000256" key="1">
    <source>
        <dbReference type="ARBA" id="ARBA00004496"/>
    </source>
</evidence>
<name>A0A7X9DJW0_UNCKA</name>
<evidence type="ECO:0000259" key="6">
    <source>
        <dbReference type="Pfam" id="PF21981"/>
    </source>
</evidence>
<keyword evidence="4 5" id="KW-0963">Cytoplasm</keyword>
<evidence type="ECO:0000313" key="7">
    <source>
        <dbReference type="EMBL" id="NMB69614.1"/>
    </source>
</evidence>
<dbReference type="EMBL" id="JAAZNL010000002">
    <property type="protein sequence ID" value="NMB69614.1"/>
    <property type="molecule type" value="Genomic_DNA"/>
</dbReference>
<dbReference type="GO" id="GO:0005737">
    <property type="term" value="C:cytoplasm"/>
    <property type="evidence" value="ECO:0007669"/>
    <property type="project" value="UniProtKB-SubCell"/>
</dbReference>
<dbReference type="PANTHER" id="PTHR33602:SF1">
    <property type="entry name" value="REGULATORY PROTEIN RECX FAMILY PROTEIN"/>
    <property type="match status" value="1"/>
</dbReference>
<dbReference type="InterPro" id="IPR036388">
    <property type="entry name" value="WH-like_DNA-bd_sf"/>
</dbReference>
<dbReference type="AlphaFoldDB" id="A0A7X9DJW0"/>
<dbReference type="Proteomes" id="UP000526033">
    <property type="component" value="Unassembled WGS sequence"/>
</dbReference>
<accession>A0A7X9DJW0</accession>
<dbReference type="Pfam" id="PF21981">
    <property type="entry name" value="RecX_HTH3"/>
    <property type="match status" value="1"/>
</dbReference>
<gene>
    <name evidence="5" type="primary">recX</name>
    <name evidence="7" type="ORF">GYA27_00200</name>
</gene>
<evidence type="ECO:0000256" key="5">
    <source>
        <dbReference type="HAMAP-Rule" id="MF_01114"/>
    </source>
</evidence>
<comment type="function">
    <text evidence="5">Modulates RecA activity.</text>
</comment>
<reference evidence="7 8" key="1">
    <citation type="journal article" date="2020" name="Biotechnol. Biofuels">
        <title>New insights from the biogas microbiome by comprehensive genome-resolved metagenomics of nearly 1600 species originating from multiple anaerobic digesters.</title>
        <authorList>
            <person name="Campanaro S."/>
            <person name="Treu L."/>
            <person name="Rodriguez-R L.M."/>
            <person name="Kovalovszki A."/>
            <person name="Ziels R.M."/>
            <person name="Maus I."/>
            <person name="Zhu X."/>
            <person name="Kougias P.G."/>
            <person name="Basile A."/>
            <person name="Luo G."/>
            <person name="Schluter A."/>
            <person name="Konstantinidis K.T."/>
            <person name="Angelidaki I."/>
        </authorList>
    </citation>
    <scope>NUCLEOTIDE SEQUENCE [LARGE SCALE GENOMIC DNA]</scope>
    <source>
        <strain evidence="7">AS27yjCOA_165</strain>
    </source>
</reference>
<evidence type="ECO:0000256" key="3">
    <source>
        <dbReference type="ARBA" id="ARBA00018111"/>
    </source>
</evidence>
<comment type="caution">
    <text evidence="7">The sequence shown here is derived from an EMBL/GenBank/DDBJ whole genome shotgun (WGS) entry which is preliminary data.</text>
</comment>
<dbReference type="HAMAP" id="MF_01114">
    <property type="entry name" value="RecX"/>
    <property type="match status" value="1"/>
</dbReference>
<dbReference type="Gene3D" id="1.10.10.10">
    <property type="entry name" value="Winged helix-like DNA-binding domain superfamily/Winged helix DNA-binding domain"/>
    <property type="match status" value="3"/>
</dbReference>
<proteinExistence type="inferred from homology"/>
<evidence type="ECO:0000313" key="8">
    <source>
        <dbReference type="Proteomes" id="UP000526033"/>
    </source>
</evidence>
<evidence type="ECO:0000256" key="4">
    <source>
        <dbReference type="ARBA" id="ARBA00022490"/>
    </source>
</evidence>
<feature type="domain" description="RecX third three-helical" evidence="6">
    <location>
        <begin position="110"/>
        <end position="156"/>
    </location>
</feature>
<evidence type="ECO:0000256" key="2">
    <source>
        <dbReference type="ARBA" id="ARBA00009695"/>
    </source>
</evidence>